<dbReference type="EMBL" id="JBEPLJ010000004">
    <property type="protein sequence ID" value="MET3585252.1"/>
    <property type="molecule type" value="Genomic_DNA"/>
</dbReference>
<evidence type="ECO:0000259" key="1">
    <source>
        <dbReference type="Pfam" id="PF21834"/>
    </source>
</evidence>
<proteinExistence type="predicted"/>
<evidence type="ECO:0000313" key="3">
    <source>
        <dbReference type="Proteomes" id="UP001549031"/>
    </source>
</evidence>
<dbReference type="Pfam" id="PF21834">
    <property type="entry name" value="DUF6894"/>
    <property type="match status" value="1"/>
</dbReference>
<evidence type="ECO:0000313" key="2">
    <source>
        <dbReference type="EMBL" id="MET3585252.1"/>
    </source>
</evidence>
<keyword evidence="3" id="KW-1185">Reference proteome</keyword>
<sequence length="83" mass="9154">MIGKDMPRYYFNVRSHDAVDKDPEGAELPSFEAARNEAVQAAREIIAEKVLSDDVIDGQSFEITAEDGTVLGAVPFRSVLRLD</sequence>
<comment type="caution">
    <text evidence="2">The sequence shown here is derived from an EMBL/GenBank/DDBJ whole genome shotgun (WGS) entry which is preliminary data.</text>
</comment>
<accession>A0ABV2H3X8</accession>
<feature type="domain" description="DUF6894" evidence="1">
    <location>
        <begin position="8"/>
        <end position="76"/>
    </location>
</feature>
<name>A0ABV2H3X8_9HYPH</name>
<dbReference type="Proteomes" id="UP001549031">
    <property type="component" value="Unassembled WGS sequence"/>
</dbReference>
<dbReference type="RefSeq" id="WP_247243069.1">
    <property type="nucleotide sequence ID" value="NZ_JALJRA010000004.1"/>
</dbReference>
<dbReference type="InterPro" id="IPR054189">
    <property type="entry name" value="DUF6894"/>
</dbReference>
<protein>
    <recommendedName>
        <fullName evidence="1">DUF6894 domain-containing protein</fullName>
    </recommendedName>
</protein>
<gene>
    <name evidence="2" type="ORF">ABID21_001354</name>
</gene>
<organism evidence="2 3">
    <name type="scientific">Pseudorhizobium tarimense</name>
    <dbReference type="NCBI Taxonomy" id="1079109"/>
    <lineage>
        <taxon>Bacteria</taxon>
        <taxon>Pseudomonadati</taxon>
        <taxon>Pseudomonadota</taxon>
        <taxon>Alphaproteobacteria</taxon>
        <taxon>Hyphomicrobiales</taxon>
        <taxon>Rhizobiaceae</taxon>
        <taxon>Rhizobium/Agrobacterium group</taxon>
        <taxon>Pseudorhizobium</taxon>
    </lineage>
</organism>
<reference evidence="2 3" key="1">
    <citation type="submission" date="2024-06" db="EMBL/GenBank/DDBJ databases">
        <title>Genomic Encyclopedia of Type Strains, Phase IV (KMG-IV): sequencing the most valuable type-strain genomes for metagenomic binning, comparative biology and taxonomic classification.</title>
        <authorList>
            <person name="Goeker M."/>
        </authorList>
    </citation>
    <scope>NUCLEOTIDE SEQUENCE [LARGE SCALE GENOMIC DNA]</scope>
    <source>
        <strain evidence="2 3">DSM 105042</strain>
    </source>
</reference>